<dbReference type="RefSeq" id="WP_085516894.1">
    <property type="nucleotide sequence ID" value="NZ_FXAW01000003.1"/>
</dbReference>
<dbReference type="PANTHER" id="PTHR30419:SF29">
    <property type="entry name" value="LYSR-FAMILY TRANSCRIPTIONAL REGULATOR"/>
    <property type="match status" value="1"/>
</dbReference>
<keyword evidence="4" id="KW-0804">Transcription</keyword>
<dbReference type="PRINTS" id="PR00039">
    <property type="entry name" value="HTHLYSR"/>
</dbReference>
<dbReference type="InterPro" id="IPR050950">
    <property type="entry name" value="HTH-type_LysR_regulators"/>
</dbReference>
<dbReference type="OrthoDB" id="9803735at2"/>
<dbReference type="CDD" id="cd08411">
    <property type="entry name" value="PBP2_OxyR"/>
    <property type="match status" value="1"/>
</dbReference>
<evidence type="ECO:0000313" key="7">
    <source>
        <dbReference type="Proteomes" id="UP000193804"/>
    </source>
</evidence>
<dbReference type="FunFam" id="1.10.10.10:FF:000001">
    <property type="entry name" value="LysR family transcriptional regulator"/>
    <property type="match status" value="1"/>
</dbReference>
<dbReference type="Pfam" id="PF00126">
    <property type="entry name" value="HTH_1"/>
    <property type="match status" value="1"/>
</dbReference>
<dbReference type="GO" id="GO:0005829">
    <property type="term" value="C:cytosol"/>
    <property type="evidence" value="ECO:0007669"/>
    <property type="project" value="TreeGrafter"/>
</dbReference>
<dbReference type="EMBL" id="FXAW01000003">
    <property type="protein sequence ID" value="SMG30624.1"/>
    <property type="molecule type" value="Genomic_DNA"/>
</dbReference>
<dbReference type="InterPro" id="IPR005119">
    <property type="entry name" value="LysR_subst-bd"/>
</dbReference>
<dbReference type="GO" id="GO:0003677">
    <property type="term" value="F:DNA binding"/>
    <property type="evidence" value="ECO:0007669"/>
    <property type="project" value="UniProtKB-KW"/>
</dbReference>
<evidence type="ECO:0000313" key="6">
    <source>
        <dbReference type="EMBL" id="SMG30624.1"/>
    </source>
</evidence>
<sequence length="313" mass="35890">MKATISQLEYIIALDTYRHFGKAADNCFITQPTLSMQINKLEDNLGVKIFDRSRQPVVPTELGALILEQARKVVNEAKKMEEIIEDQKLEVSGTLKIGVIPTIAPYLLPLFAKSFMNKYPSIHIQVQELLTEDTLAKIKSEAIDVGIVAGPLNDSSFREIPMYYEKFLGYAHKTDLEPASQPISGKDLENSELWLLNEGHCFREQVLNICQNRNFDNILNYQSGSLEALKRMVDKQGGVTLLPELATMDLSPEDSKKLRTFKKPTPFREISLVMKRDFLKRRIIEALQKEIVDHLPENMKQREENEIQVINWR</sequence>
<dbReference type="Gene3D" id="3.40.190.10">
    <property type="entry name" value="Periplasmic binding protein-like II"/>
    <property type="match status" value="2"/>
</dbReference>
<reference evidence="7" key="1">
    <citation type="submission" date="2017-04" db="EMBL/GenBank/DDBJ databases">
        <authorList>
            <person name="Varghese N."/>
            <person name="Submissions S."/>
        </authorList>
    </citation>
    <scope>NUCLEOTIDE SEQUENCE [LARGE SCALE GENOMIC DNA]</scope>
    <source>
        <strain evidence="7">DSM 4125</strain>
    </source>
</reference>
<dbReference type="PANTHER" id="PTHR30419">
    <property type="entry name" value="HTH-TYPE TRANSCRIPTIONAL REGULATOR YBHD"/>
    <property type="match status" value="1"/>
</dbReference>
<dbReference type="PROSITE" id="PS50931">
    <property type="entry name" value="HTH_LYSR"/>
    <property type="match status" value="1"/>
</dbReference>
<dbReference type="SUPFAM" id="SSF46785">
    <property type="entry name" value="Winged helix' DNA-binding domain"/>
    <property type="match status" value="1"/>
</dbReference>
<dbReference type="GO" id="GO:0003700">
    <property type="term" value="F:DNA-binding transcription factor activity"/>
    <property type="evidence" value="ECO:0007669"/>
    <property type="project" value="InterPro"/>
</dbReference>
<dbReference type="STRING" id="1028.SAMN05661096_01990"/>
<accession>A0A1X7JRC1</accession>
<organism evidence="6 7">
    <name type="scientific">Marivirga sericea</name>
    <dbReference type="NCBI Taxonomy" id="1028"/>
    <lineage>
        <taxon>Bacteria</taxon>
        <taxon>Pseudomonadati</taxon>
        <taxon>Bacteroidota</taxon>
        <taxon>Cytophagia</taxon>
        <taxon>Cytophagales</taxon>
        <taxon>Marivirgaceae</taxon>
        <taxon>Marivirga</taxon>
    </lineage>
</organism>
<protein>
    <submittedName>
        <fullName evidence="6">LysR family transcriptional regulator, hydrogen peroxide-inducible genes activator</fullName>
    </submittedName>
</protein>
<evidence type="ECO:0000256" key="4">
    <source>
        <dbReference type="ARBA" id="ARBA00023163"/>
    </source>
</evidence>
<keyword evidence="7" id="KW-1185">Reference proteome</keyword>
<keyword evidence="3" id="KW-0238">DNA-binding</keyword>
<feature type="domain" description="HTH lysR-type" evidence="5">
    <location>
        <begin position="1"/>
        <end position="60"/>
    </location>
</feature>
<evidence type="ECO:0000256" key="3">
    <source>
        <dbReference type="ARBA" id="ARBA00023125"/>
    </source>
</evidence>
<dbReference type="InterPro" id="IPR036388">
    <property type="entry name" value="WH-like_DNA-bd_sf"/>
</dbReference>
<evidence type="ECO:0000259" key="5">
    <source>
        <dbReference type="PROSITE" id="PS50931"/>
    </source>
</evidence>
<name>A0A1X7JRC1_9BACT</name>
<dbReference type="InterPro" id="IPR000847">
    <property type="entry name" value="LysR_HTH_N"/>
</dbReference>
<proteinExistence type="inferred from homology"/>
<dbReference type="InterPro" id="IPR036390">
    <property type="entry name" value="WH_DNA-bd_sf"/>
</dbReference>
<evidence type="ECO:0000256" key="1">
    <source>
        <dbReference type="ARBA" id="ARBA00009437"/>
    </source>
</evidence>
<dbReference type="AlphaFoldDB" id="A0A1X7JRC1"/>
<comment type="similarity">
    <text evidence="1">Belongs to the LysR transcriptional regulatory family.</text>
</comment>
<gene>
    <name evidence="6" type="ORF">SAMN05661096_01990</name>
</gene>
<dbReference type="Pfam" id="PF03466">
    <property type="entry name" value="LysR_substrate"/>
    <property type="match status" value="1"/>
</dbReference>
<dbReference type="SUPFAM" id="SSF53850">
    <property type="entry name" value="Periplasmic binding protein-like II"/>
    <property type="match status" value="1"/>
</dbReference>
<dbReference type="Proteomes" id="UP000193804">
    <property type="component" value="Unassembled WGS sequence"/>
</dbReference>
<keyword evidence="2" id="KW-0805">Transcription regulation</keyword>
<dbReference type="Gene3D" id="1.10.10.10">
    <property type="entry name" value="Winged helix-like DNA-binding domain superfamily/Winged helix DNA-binding domain"/>
    <property type="match status" value="1"/>
</dbReference>
<evidence type="ECO:0000256" key="2">
    <source>
        <dbReference type="ARBA" id="ARBA00023015"/>
    </source>
</evidence>